<feature type="transmembrane region" description="Helical" evidence="2">
    <location>
        <begin position="38"/>
        <end position="59"/>
    </location>
</feature>
<gene>
    <name evidence="4" type="ORF">MNBD_GAMMA07-2241</name>
</gene>
<name>A0A3B0WUZ2_9ZZZZ</name>
<evidence type="ECO:0000259" key="3">
    <source>
        <dbReference type="Pfam" id="PF16537"/>
    </source>
</evidence>
<dbReference type="AlphaFoldDB" id="A0A3B0WUZ2"/>
<dbReference type="InterPro" id="IPR032389">
    <property type="entry name" value="GspB_C"/>
</dbReference>
<proteinExistence type="predicted"/>
<organism evidence="4">
    <name type="scientific">hydrothermal vent metagenome</name>
    <dbReference type="NCBI Taxonomy" id="652676"/>
    <lineage>
        <taxon>unclassified sequences</taxon>
        <taxon>metagenomes</taxon>
        <taxon>ecological metagenomes</taxon>
    </lineage>
</organism>
<dbReference type="EMBL" id="UOFF01000210">
    <property type="protein sequence ID" value="VAW56310.1"/>
    <property type="molecule type" value="Genomic_DNA"/>
</dbReference>
<feature type="region of interest" description="Disordered" evidence="1">
    <location>
        <begin position="63"/>
        <end position="82"/>
    </location>
</feature>
<keyword evidence="2" id="KW-1133">Transmembrane helix</keyword>
<reference evidence="4" key="1">
    <citation type="submission" date="2018-06" db="EMBL/GenBank/DDBJ databases">
        <authorList>
            <person name="Zhirakovskaya E."/>
        </authorList>
    </citation>
    <scope>NUCLEOTIDE SEQUENCE</scope>
</reference>
<evidence type="ECO:0000256" key="2">
    <source>
        <dbReference type="SAM" id="Phobius"/>
    </source>
</evidence>
<dbReference type="Pfam" id="PF16537">
    <property type="entry name" value="T2SSB"/>
    <property type="match status" value="1"/>
</dbReference>
<protein>
    <recommendedName>
        <fullName evidence="3">Type II secretion system protein GspB C-terminal domain-containing protein</fullName>
    </recommendedName>
</protein>
<evidence type="ECO:0000313" key="4">
    <source>
        <dbReference type="EMBL" id="VAW56310.1"/>
    </source>
</evidence>
<keyword evidence="2" id="KW-0812">Transmembrane</keyword>
<sequence>MSYILDALKKSEQERKQGGVPNLQTVHIPVGVESQTPWVLYAFITVLLLVLAFVIGLVISNKTPSGVSEEDTEATKQSLERSSVAVAQQPDVKVVTPREDVYQNLNTVNVGVQAEPKPLDTPVKRILKKDNTIASKRKRPDLSDIPYLHEMQDYLQQSVPEMTFAGHVYSSTPSSRSVIINNVAMSEGDTVIQGINVVEITTSGVIFSLNDEFFRMDILQDWSF</sequence>
<keyword evidence="2" id="KW-0472">Membrane</keyword>
<evidence type="ECO:0000256" key="1">
    <source>
        <dbReference type="SAM" id="MobiDB-lite"/>
    </source>
</evidence>
<accession>A0A3B0WUZ2</accession>
<feature type="domain" description="Type II secretion system protein GspB C-terminal" evidence="3">
    <location>
        <begin position="159"/>
        <end position="217"/>
    </location>
</feature>
<dbReference type="GO" id="GO:0015627">
    <property type="term" value="C:type II protein secretion system complex"/>
    <property type="evidence" value="ECO:0007669"/>
    <property type="project" value="InterPro"/>
</dbReference>